<feature type="non-terminal residue" evidence="1">
    <location>
        <position position="122"/>
    </location>
</feature>
<dbReference type="SUPFAM" id="SSF56801">
    <property type="entry name" value="Acetyl-CoA synthetase-like"/>
    <property type="match status" value="1"/>
</dbReference>
<accession>A0ABU2VU31</accession>
<name>A0ABU2VU31_9ACTN</name>
<dbReference type="InterPro" id="IPR042099">
    <property type="entry name" value="ANL_N_sf"/>
</dbReference>
<sequence>MPDGETGEIHIGGPLLARGFLGDEAATARRFVPDPAAPAPGARVYVTGDLGRIDADGHLVFLGRVDDQVKIRGHRLEPARVERALCENPEVDQAVVFPDPGTGTSLWAFTVPADPHRAPPPG</sequence>
<keyword evidence="2" id="KW-1185">Reference proteome</keyword>
<evidence type="ECO:0000313" key="1">
    <source>
        <dbReference type="EMBL" id="MDT0488819.1"/>
    </source>
</evidence>
<comment type="caution">
    <text evidence="1">The sequence shown here is derived from an EMBL/GenBank/DDBJ whole genome shotgun (WGS) entry which is preliminary data.</text>
</comment>
<gene>
    <name evidence="1" type="ORF">RNB18_53230</name>
</gene>
<reference evidence="2" key="1">
    <citation type="submission" date="2023-07" db="EMBL/GenBank/DDBJ databases">
        <title>30 novel species of actinomycetes from the DSMZ collection.</title>
        <authorList>
            <person name="Nouioui I."/>
        </authorList>
    </citation>
    <scope>NUCLEOTIDE SEQUENCE [LARGE SCALE GENOMIC DNA]</scope>
    <source>
        <strain evidence="2">DSM 41640</strain>
    </source>
</reference>
<evidence type="ECO:0000313" key="2">
    <source>
        <dbReference type="Proteomes" id="UP001183824"/>
    </source>
</evidence>
<dbReference type="PANTHER" id="PTHR45527:SF1">
    <property type="entry name" value="FATTY ACID SYNTHASE"/>
    <property type="match status" value="1"/>
</dbReference>
<dbReference type="EMBL" id="JAVREZ010000555">
    <property type="protein sequence ID" value="MDT0488819.1"/>
    <property type="molecule type" value="Genomic_DNA"/>
</dbReference>
<dbReference type="Proteomes" id="UP001183824">
    <property type="component" value="Unassembled WGS sequence"/>
</dbReference>
<proteinExistence type="predicted"/>
<dbReference type="Gene3D" id="3.30.300.30">
    <property type="match status" value="1"/>
</dbReference>
<protein>
    <submittedName>
        <fullName evidence="1">AMP-binding protein</fullName>
    </submittedName>
</protein>
<dbReference type="InterPro" id="IPR045851">
    <property type="entry name" value="AMP-bd_C_sf"/>
</dbReference>
<organism evidence="1 2">
    <name type="scientific">Streptomyces doebereineriae</name>
    <dbReference type="NCBI Taxonomy" id="3075528"/>
    <lineage>
        <taxon>Bacteria</taxon>
        <taxon>Bacillati</taxon>
        <taxon>Actinomycetota</taxon>
        <taxon>Actinomycetes</taxon>
        <taxon>Kitasatosporales</taxon>
        <taxon>Streptomycetaceae</taxon>
        <taxon>Streptomyces</taxon>
    </lineage>
</organism>
<dbReference type="Gene3D" id="3.40.50.12780">
    <property type="entry name" value="N-terminal domain of ligase-like"/>
    <property type="match status" value="1"/>
</dbReference>
<dbReference type="PANTHER" id="PTHR45527">
    <property type="entry name" value="NONRIBOSOMAL PEPTIDE SYNTHETASE"/>
    <property type="match status" value="1"/>
</dbReference>